<evidence type="ECO:0000256" key="4">
    <source>
        <dbReference type="ARBA" id="ARBA00022989"/>
    </source>
</evidence>
<proteinExistence type="predicted"/>
<gene>
    <name evidence="7" type="ORF">LDAN0321_LOCUS17843</name>
</gene>
<evidence type="ECO:0000256" key="2">
    <source>
        <dbReference type="ARBA" id="ARBA00022448"/>
    </source>
</evidence>
<keyword evidence="2" id="KW-0813">Transport</keyword>
<evidence type="ECO:0000256" key="3">
    <source>
        <dbReference type="ARBA" id="ARBA00022692"/>
    </source>
</evidence>
<dbReference type="Pfam" id="PF08449">
    <property type="entry name" value="UAA"/>
    <property type="match status" value="1"/>
</dbReference>
<comment type="subcellular location">
    <subcellularLocation>
        <location evidence="1">Membrane</location>
        <topology evidence="1">Multi-pass membrane protein</topology>
    </subcellularLocation>
</comment>
<dbReference type="AlphaFoldDB" id="A0A7S2LH66"/>
<dbReference type="GO" id="GO:0046964">
    <property type="term" value="F:3'-phosphoadenosine 5'-phosphosulfate transmembrane transporter activity"/>
    <property type="evidence" value="ECO:0007669"/>
    <property type="project" value="TreeGrafter"/>
</dbReference>
<evidence type="ECO:0000256" key="6">
    <source>
        <dbReference type="SAM" id="Phobius"/>
    </source>
</evidence>
<feature type="transmembrane region" description="Helical" evidence="6">
    <location>
        <begin position="55"/>
        <end position="73"/>
    </location>
</feature>
<feature type="transmembrane region" description="Helical" evidence="6">
    <location>
        <begin position="207"/>
        <end position="232"/>
    </location>
</feature>
<dbReference type="InterPro" id="IPR013657">
    <property type="entry name" value="SCL35B1-4/HUT1"/>
</dbReference>
<keyword evidence="3 6" id="KW-0812">Transmembrane</keyword>
<evidence type="ECO:0000256" key="1">
    <source>
        <dbReference type="ARBA" id="ARBA00004141"/>
    </source>
</evidence>
<reference evidence="7" key="1">
    <citation type="submission" date="2021-01" db="EMBL/GenBank/DDBJ databases">
        <authorList>
            <person name="Corre E."/>
            <person name="Pelletier E."/>
            <person name="Niang G."/>
            <person name="Scheremetjew M."/>
            <person name="Finn R."/>
            <person name="Kale V."/>
            <person name="Holt S."/>
            <person name="Cochrane G."/>
            <person name="Meng A."/>
            <person name="Brown T."/>
            <person name="Cohen L."/>
        </authorList>
    </citation>
    <scope>NUCLEOTIDE SEQUENCE</scope>
    <source>
        <strain evidence="7">B650</strain>
    </source>
</reference>
<feature type="transmembrane region" description="Helical" evidence="6">
    <location>
        <begin position="294"/>
        <end position="313"/>
    </location>
</feature>
<organism evidence="7">
    <name type="scientific">Leptocylindrus danicus</name>
    <dbReference type="NCBI Taxonomy" id="163516"/>
    <lineage>
        <taxon>Eukaryota</taxon>
        <taxon>Sar</taxon>
        <taxon>Stramenopiles</taxon>
        <taxon>Ochrophyta</taxon>
        <taxon>Bacillariophyta</taxon>
        <taxon>Coscinodiscophyceae</taxon>
        <taxon>Chaetocerotophycidae</taxon>
        <taxon>Leptocylindrales</taxon>
        <taxon>Leptocylindraceae</taxon>
        <taxon>Leptocylindrus</taxon>
    </lineage>
</organism>
<dbReference type="EMBL" id="HBGY01028838">
    <property type="protein sequence ID" value="CAD9604585.1"/>
    <property type="molecule type" value="Transcribed_RNA"/>
</dbReference>
<dbReference type="GO" id="GO:0005789">
    <property type="term" value="C:endoplasmic reticulum membrane"/>
    <property type="evidence" value="ECO:0007669"/>
    <property type="project" value="TreeGrafter"/>
</dbReference>
<feature type="transmembrane region" description="Helical" evidence="6">
    <location>
        <begin position="238"/>
        <end position="257"/>
    </location>
</feature>
<accession>A0A7S2LH66</accession>
<dbReference type="GO" id="GO:0000139">
    <property type="term" value="C:Golgi membrane"/>
    <property type="evidence" value="ECO:0007669"/>
    <property type="project" value="TreeGrafter"/>
</dbReference>
<evidence type="ECO:0000256" key="5">
    <source>
        <dbReference type="ARBA" id="ARBA00023136"/>
    </source>
</evidence>
<keyword evidence="5 6" id="KW-0472">Membrane</keyword>
<evidence type="ECO:0008006" key="8">
    <source>
        <dbReference type="Google" id="ProtNLM"/>
    </source>
</evidence>
<dbReference type="PANTHER" id="PTHR10778:SF8">
    <property type="entry name" value="ADENOSINE 3'-PHOSPHO 5'-PHOSPHOSULFATE TRANSPORTER 2"/>
    <property type="match status" value="1"/>
</dbReference>
<feature type="transmembrane region" description="Helical" evidence="6">
    <location>
        <begin position="26"/>
        <end position="43"/>
    </location>
</feature>
<feature type="transmembrane region" description="Helical" evidence="6">
    <location>
        <begin position="145"/>
        <end position="163"/>
    </location>
</feature>
<sequence length="349" mass="38846">MLKINGHSRTIFRRYSLDSFPKSQQLFILTIAVFLFFGMHNLLQEAIMNLEGFTFAVMLGYMEVLGVTACSYIERKYIAKETQRKAPIESYPLLTLCLLSSSGLSNMALNYINFPTKVVFRSCKLIPTMLISTIINRRIFSSGEYVSALAVCIGLVVFAAAEWQNSPSFNPVGILLVTLSVVADSILPNAQEQLFSKGSSRLEVTFFTNFFTLLAMTLSTLASGDLIGMIQYGQQNHALWLYMLVYTFVAYIAISAFMQVVKRFGGVTAVLLGTARKGMTLILSFLVFPKKFSWFYVLGAILVLGGLLSSSLIKQGKSKEQNLPSYQAVKSLDQTRIDEDEVKHLSPAK</sequence>
<protein>
    <recommendedName>
        <fullName evidence="8">Sugar phosphate transporter domain-containing protein</fullName>
    </recommendedName>
</protein>
<name>A0A7S2LH66_9STRA</name>
<keyword evidence="4 6" id="KW-1133">Transmembrane helix</keyword>
<evidence type="ECO:0000313" key="7">
    <source>
        <dbReference type="EMBL" id="CAD9604585.1"/>
    </source>
</evidence>
<dbReference type="PANTHER" id="PTHR10778">
    <property type="entry name" value="SOLUTE CARRIER FAMILY 35 MEMBER B"/>
    <property type="match status" value="1"/>
</dbReference>